<gene>
    <name evidence="9" type="ORF">A8708_06640</name>
</gene>
<dbReference type="Pfam" id="PF01979">
    <property type="entry name" value="Amidohydro_1"/>
    <property type="match status" value="1"/>
</dbReference>
<sequence length="393" mass="41978">MAVKMITIRARHYATGAPVAITVRDGRISEVVQVDAAQTEELPIVAPGLVDLQINGYAGLDFNHLPLQEETVSQIIRKLWREGVTSSYPTVITNSPEAIASALSCIANACAADPATEQGIAGIHLEGPFISPDDGARGAHRLDAVRPPDWDLFCRWQEAAGGRIKIVTLSPEWPDSAAFIKRCVDSGVIVSIGHTAADAGQIAEAVAAGARMSTHLGNGAHLMLPRHPNYLWEQLAQEALWSCVIADGFHLPDQVLKVVLKVKGEQALLVSDAVAISGLEPGVYKTHIGGEVVLTTEGKLHLAADPRLLAGSAQMLLWGIEHLNRRSLVEFSSAWEMASTRPARLMGLPVSGGLLAGAPADFVLIEPVRDDGRISLQKTYKAGNLVYDRSSGI</sequence>
<dbReference type="GO" id="GO:0006046">
    <property type="term" value="P:N-acetylglucosamine catabolic process"/>
    <property type="evidence" value="ECO:0007669"/>
    <property type="project" value="TreeGrafter"/>
</dbReference>
<feature type="binding site" evidence="7">
    <location>
        <position position="194"/>
    </location>
    <ligand>
        <name>Zn(2+)</name>
        <dbReference type="ChEBI" id="CHEBI:29105"/>
    </ligand>
</feature>
<dbReference type="InterPro" id="IPR006680">
    <property type="entry name" value="Amidohydro-rel"/>
</dbReference>
<dbReference type="EMBL" id="LYPB01000047">
    <property type="protein sequence ID" value="OAS21810.1"/>
    <property type="molecule type" value="Genomic_DNA"/>
</dbReference>
<organism evidence="9 10">
    <name type="scientific">Paenibacillus oryzisoli</name>
    <dbReference type="NCBI Taxonomy" id="1850517"/>
    <lineage>
        <taxon>Bacteria</taxon>
        <taxon>Bacillati</taxon>
        <taxon>Bacillota</taxon>
        <taxon>Bacilli</taxon>
        <taxon>Bacillales</taxon>
        <taxon>Paenibacillaceae</taxon>
        <taxon>Paenibacillus</taxon>
    </lineage>
</organism>
<evidence type="ECO:0000256" key="6">
    <source>
        <dbReference type="PIRSR" id="PIRSR038994-2"/>
    </source>
</evidence>
<dbReference type="GO" id="GO:0008448">
    <property type="term" value="F:N-acetylglucosamine-6-phosphate deacetylase activity"/>
    <property type="evidence" value="ECO:0007669"/>
    <property type="project" value="InterPro"/>
</dbReference>
<dbReference type="PANTHER" id="PTHR11113:SF14">
    <property type="entry name" value="N-ACETYLGLUCOSAMINE-6-PHOSPHATE DEACETYLASE"/>
    <property type="match status" value="1"/>
</dbReference>
<dbReference type="AlphaFoldDB" id="A0A198AL61"/>
<keyword evidence="3 4" id="KW-0378">Hydrolase</keyword>
<evidence type="ECO:0000256" key="4">
    <source>
        <dbReference type="PIRNR" id="PIRNR038994"/>
    </source>
</evidence>
<feature type="binding site" evidence="6">
    <location>
        <position position="226"/>
    </location>
    <ligand>
        <name>substrate</name>
    </ligand>
</feature>
<dbReference type="SUPFAM" id="SSF51556">
    <property type="entry name" value="Metallo-dependent hydrolases"/>
    <property type="match status" value="1"/>
</dbReference>
<comment type="similarity">
    <text evidence="1 4">Belongs to the metallo-dependent hydrolases superfamily. NagA family.</text>
</comment>
<feature type="binding site" evidence="7">
    <location>
        <position position="126"/>
    </location>
    <ligand>
        <name>Zn(2+)</name>
        <dbReference type="ChEBI" id="CHEBI:29105"/>
    </ligand>
</feature>
<dbReference type="OrthoDB" id="9776488at2"/>
<feature type="binding site" evidence="6">
    <location>
        <begin position="309"/>
        <end position="311"/>
    </location>
    <ligand>
        <name>substrate</name>
    </ligand>
</feature>
<feature type="domain" description="Amidohydrolase-related" evidence="8">
    <location>
        <begin position="44"/>
        <end position="385"/>
    </location>
</feature>
<proteinExistence type="inferred from homology"/>
<evidence type="ECO:0000313" key="10">
    <source>
        <dbReference type="Proteomes" id="UP000078454"/>
    </source>
</evidence>
<evidence type="ECO:0000313" key="9">
    <source>
        <dbReference type="EMBL" id="OAS21810.1"/>
    </source>
</evidence>
<comment type="caution">
    <text evidence="9">The sequence shown here is derived from an EMBL/GenBank/DDBJ whole genome shotgun (WGS) entry which is preliminary data.</text>
</comment>
<dbReference type="Gene3D" id="3.20.20.140">
    <property type="entry name" value="Metal-dependent hydrolases"/>
    <property type="match status" value="1"/>
</dbReference>
<keyword evidence="2 7" id="KW-0479">Metal-binding</keyword>
<dbReference type="GO" id="GO:0046872">
    <property type="term" value="F:metal ion binding"/>
    <property type="evidence" value="ECO:0007669"/>
    <property type="project" value="UniProtKB-KW"/>
</dbReference>
<feature type="active site" description="Proton donor/acceptor" evidence="5">
    <location>
        <position position="272"/>
    </location>
</feature>
<feature type="binding site" evidence="6">
    <location>
        <begin position="218"/>
        <end position="219"/>
    </location>
    <ligand>
        <name>substrate</name>
    </ligand>
</feature>
<evidence type="ECO:0000256" key="5">
    <source>
        <dbReference type="PIRSR" id="PIRSR038994-1"/>
    </source>
</evidence>
<comment type="cofactor">
    <cofactor evidence="7">
        <name>a divalent metal cation</name>
        <dbReference type="ChEBI" id="CHEBI:60240"/>
    </cofactor>
    <text evidence="7">Binds 1 divalent metal cation per subunit.</text>
</comment>
<name>A0A198AL61_9BACL</name>
<dbReference type="Proteomes" id="UP000078454">
    <property type="component" value="Unassembled WGS sequence"/>
</dbReference>
<protein>
    <submittedName>
        <fullName evidence="9">N-acetylglucosamine-6-phosphate deacetylase</fullName>
    </submittedName>
</protein>
<evidence type="ECO:0000256" key="1">
    <source>
        <dbReference type="ARBA" id="ARBA00010716"/>
    </source>
</evidence>
<reference evidence="9 10" key="1">
    <citation type="submission" date="2016-05" db="EMBL/GenBank/DDBJ databases">
        <title>Paenibacillus sp. 1ZS3-15 nov., isolated from the rhizosphere soil.</title>
        <authorList>
            <person name="Zhang X.X."/>
            <person name="Zhang J."/>
        </authorList>
    </citation>
    <scope>NUCLEOTIDE SEQUENCE [LARGE SCALE GENOMIC DNA]</scope>
    <source>
        <strain evidence="9 10">1ZS3-15</strain>
    </source>
</reference>
<evidence type="ECO:0000256" key="2">
    <source>
        <dbReference type="ARBA" id="ARBA00022723"/>
    </source>
</evidence>
<dbReference type="InterPro" id="IPR032466">
    <property type="entry name" value="Metal_Hydrolase"/>
</dbReference>
<evidence type="ECO:0000256" key="7">
    <source>
        <dbReference type="PIRSR" id="PIRSR038994-3"/>
    </source>
</evidence>
<feature type="binding site" evidence="7">
    <location>
        <position position="215"/>
    </location>
    <ligand>
        <name>Zn(2+)</name>
        <dbReference type="ChEBI" id="CHEBI:29105"/>
    </ligand>
</feature>
<feature type="binding site" evidence="6">
    <location>
        <position position="250"/>
    </location>
    <ligand>
        <name>substrate</name>
    </ligand>
</feature>
<dbReference type="InterPro" id="IPR003764">
    <property type="entry name" value="GlcNAc_6-P_deAcase"/>
</dbReference>
<dbReference type="PIRSF" id="PIRSF038994">
    <property type="entry name" value="NagA"/>
    <property type="match status" value="1"/>
</dbReference>
<dbReference type="PANTHER" id="PTHR11113">
    <property type="entry name" value="N-ACETYLGLUCOSAMINE-6-PHOSPHATE DEACETYLASE"/>
    <property type="match status" value="1"/>
</dbReference>
<keyword evidence="10" id="KW-1185">Reference proteome</keyword>
<evidence type="ECO:0000259" key="8">
    <source>
        <dbReference type="Pfam" id="PF01979"/>
    </source>
</evidence>
<dbReference type="STRING" id="1850517.A8708_06640"/>
<feature type="binding site" evidence="6">
    <location>
        <position position="139"/>
    </location>
    <ligand>
        <name>substrate</name>
    </ligand>
</feature>
<evidence type="ECO:0000256" key="3">
    <source>
        <dbReference type="ARBA" id="ARBA00022801"/>
    </source>
</evidence>
<accession>A0A198AL61</accession>
<keyword evidence="4" id="KW-0119">Carbohydrate metabolism</keyword>